<dbReference type="EMBL" id="KZ772691">
    <property type="protein sequence ID" value="PTQ44760.1"/>
    <property type="molecule type" value="Genomic_DNA"/>
</dbReference>
<organism evidence="1 2">
    <name type="scientific">Marchantia polymorpha</name>
    <name type="common">Common liverwort</name>
    <name type="synonym">Marchantia aquatica</name>
    <dbReference type="NCBI Taxonomy" id="3197"/>
    <lineage>
        <taxon>Eukaryota</taxon>
        <taxon>Viridiplantae</taxon>
        <taxon>Streptophyta</taxon>
        <taxon>Embryophyta</taxon>
        <taxon>Marchantiophyta</taxon>
        <taxon>Marchantiopsida</taxon>
        <taxon>Marchantiidae</taxon>
        <taxon>Marchantiales</taxon>
        <taxon>Marchantiaceae</taxon>
        <taxon>Marchantia</taxon>
    </lineage>
</organism>
<sequence>MRQLGNLCRFHLFKENKNTQDALMIIGRMLEVKPKS</sequence>
<evidence type="ECO:0000313" key="2">
    <source>
        <dbReference type="Proteomes" id="UP000244005"/>
    </source>
</evidence>
<accession>A0A2R6XF71</accession>
<proteinExistence type="predicted"/>
<dbReference type="AlphaFoldDB" id="A0A2R6XF71"/>
<gene>
    <name evidence="1" type="ORF">MARPO_0019s0164</name>
</gene>
<reference evidence="2" key="1">
    <citation type="journal article" date="2017" name="Cell">
        <title>Insights into land plant evolution garnered from the Marchantia polymorpha genome.</title>
        <authorList>
            <person name="Bowman J.L."/>
            <person name="Kohchi T."/>
            <person name="Yamato K.T."/>
            <person name="Jenkins J."/>
            <person name="Shu S."/>
            <person name="Ishizaki K."/>
            <person name="Yamaoka S."/>
            <person name="Nishihama R."/>
            <person name="Nakamura Y."/>
            <person name="Berger F."/>
            <person name="Adam C."/>
            <person name="Aki S.S."/>
            <person name="Althoff F."/>
            <person name="Araki T."/>
            <person name="Arteaga-Vazquez M.A."/>
            <person name="Balasubrmanian S."/>
            <person name="Barry K."/>
            <person name="Bauer D."/>
            <person name="Boehm C.R."/>
            <person name="Briginshaw L."/>
            <person name="Caballero-Perez J."/>
            <person name="Catarino B."/>
            <person name="Chen F."/>
            <person name="Chiyoda S."/>
            <person name="Chovatia M."/>
            <person name="Davies K.M."/>
            <person name="Delmans M."/>
            <person name="Demura T."/>
            <person name="Dierschke T."/>
            <person name="Dolan L."/>
            <person name="Dorantes-Acosta A.E."/>
            <person name="Eklund D.M."/>
            <person name="Florent S.N."/>
            <person name="Flores-Sandoval E."/>
            <person name="Fujiyama A."/>
            <person name="Fukuzawa H."/>
            <person name="Galik B."/>
            <person name="Grimanelli D."/>
            <person name="Grimwood J."/>
            <person name="Grossniklaus U."/>
            <person name="Hamada T."/>
            <person name="Haseloff J."/>
            <person name="Hetherington A.J."/>
            <person name="Higo A."/>
            <person name="Hirakawa Y."/>
            <person name="Hundley H.N."/>
            <person name="Ikeda Y."/>
            <person name="Inoue K."/>
            <person name="Inoue S.I."/>
            <person name="Ishida S."/>
            <person name="Jia Q."/>
            <person name="Kakita M."/>
            <person name="Kanazawa T."/>
            <person name="Kawai Y."/>
            <person name="Kawashima T."/>
            <person name="Kennedy M."/>
            <person name="Kinose K."/>
            <person name="Kinoshita T."/>
            <person name="Kohara Y."/>
            <person name="Koide E."/>
            <person name="Komatsu K."/>
            <person name="Kopischke S."/>
            <person name="Kubo M."/>
            <person name="Kyozuka J."/>
            <person name="Lagercrantz U."/>
            <person name="Lin S.S."/>
            <person name="Lindquist E."/>
            <person name="Lipzen A.M."/>
            <person name="Lu C.W."/>
            <person name="De Luna E."/>
            <person name="Martienssen R.A."/>
            <person name="Minamino N."/>
            <person name="Mizutani M."/>
            <person name="Mizutani M."/>
            <person name="Mochizuki N."/>
            <person name="Monte I."/>
            <person name="Mosher R."/>
            <person name="Nagasaki H."/>
            <person name="Nakagami H."/>
            <person name="Naramoto S."/>
            <person name="Nishitani K."/>
            <person name="Ohtani M."/>
            <person name="Okamoto T."/>
            <person name="Okumura M."/>
            <person name="Phillips J."/>
            <person name="Pollak B."/>
            <person name="Reinders A."/>
            <person name="Rovekamp M."/>
            <person name="Sano R."/>
            <person name="Sawa S."/>
            <person name="Schmid M.W."/>
            <person name="Shirakawa M."/>
            <person name="Solano R."/>
            <person name="Spunde A."/>
            <person name="Suetsugu N."/>
            <person name="Sugano S."/>
            <person name="Sugiyama A."/>
            <person name="Sun R."/>
            <person name="Suzuki Y."/>
            <person name="Takenaka M."/>
            <person name="Takezawa D."/>
            <person name="Tomogane H."/>
            <person name="Tsuzuki M."/>
            <person name="Ueda T."/>
            <person name="Umeda M."/>
            <person name="Ward J.M."/>
            <person name="Watanabe Y."/>
            <person name="Yazaki K."/>
            <person name="Yokoyama R."/>
            <person name="Yoshitake Y."/>
            <person name="Yotsui I."/>
            <person name="Zachgo S."/>
            <person name="Schmutz J."/>
        </authorList>
    </citation>
    <scope>NUCLEOTIDE SEQUENCE [LARGE SCALE GENOMIC DNA]</scope>
    <source>
        <strain evidence="2">Tak-1</strain>
    </source>
</reference>
<evidence type="ECO:0000313" key="1">
    <source>
        <dbReference type="EMBL" id="PTQ44760.1"/>
    </source>
</evidence>
<dbReference type="OrthoDB" id="447290at2759"/>
<dbReference type="Proteomes" id="UP000244005">
    <property type="component" value="Unassembled WGS sequence"/>
</dbReference>
<protein>
    <submittedName>
        <fullName evidence="1">Uncharacterized protein</fullName>
    </submittedName>
</protein>
<dbReference type="Gene3D" id="3.30.70.3160">
    <property type="match status" value="1"/>
</dbReference>
<keyword evidence="2" id="KW-1185">Reference proteome</keyword>
<name>A0A2R6XF71_MARPO</name>